<name>A0A1M6PTQ9_9PROT</name>
<dbReference type="InterPro" id="IPR027477">
    <property type="entry name" value="Succ_DH/fumarate_Rdtase_cat_sf"/>
</dbReference>
<dbReference type="SUPFAM" id="SSF51905">
    <property type="entry name" value="FAD/NAD(P)-binding domain"/>
    <property type="match status" value="1"/>
</dbReference>
<dbReference type="PANTHER" id="PTHR43400">
    <property type="entry name" value="FUMARATE REDUCTASE"/>
    <property type="match status" value="1"/>
</dbReference>
<dbReference type="STRING" id="198092.SAMN02745194_04196"/>
<feature type="domain" description="FAD-dependent oxidoreductase 2 FAD-binding" evidence="5">
    <location>
        <begin position="11"/>
        <end position="547"/>
    </location>
</feature>
<dbReference type="Gene3D" id="3.50.50.60">
    <property type="entry name" value="FAD/NAD(P)-binding domain"/>
    <property type="match status" value="2"/>
</dbReference>
<gene>
    <name evidence="6" type="ORF">SAMN02745194_04196</name>
</gene>
<evidence type="ECO:0000256" key="2">
    <source>
        <dbReference type="ARBA" id="ARBA00022630"/>
    </source>
</evidence>
<protein>
    <submittedName>
        <fullName evidence="6">Succinate dehydrogenase/fumarate reductase, flavoprotein subunit</fullName>
    </submittedName>
</protein>
<dbReference type="EMBL" id="FQZF01000032">
    <property type="protein sequence ID" value="SHK11286.1"/>
    <property type="molecule type" value="Genomic_DNA"/>
</dbReference>
<accession>A0A1M6PTQ9</accession>
<dbReference type="Proteomes" id="UP000184387">
    <property type="component" value="Unassembled WGS sequence"/>
</dbReference>
<keyword evidence="3" id="KW-0274">FAD</keyword>
<dbReference type="PANTHER" id="PTHR43400:SF10">
    <property type="entry name" value="3-OXOSTEROID 1-DEHYDROGENASE"/>
    <property type="match status" value="1"/>
</dbReference>
<evidence type="ECO:0000256" key="1">
    <source>
        <dbReference type="ARBA" id="ARBA00001974"/>
    </source>
</evidence>
<dbReference type="Gene3D" id="3.90.700.10">
    <property type="entry name" value="Succinate dehydrogenase/fumarate reductase flavoprotein, catalytic domain"/>
    <property type="match status" value="1"/>
</dbReference>
<dbReference type="Pfam" id="PF00890">
    <property type="entry name" value="FAD_binding_2"/>
    <property type="match status" value="1"/>
</dbReference>
<comment type="cofactor">
    <cofactor evidence="1">
        <name>FAD</name>
        <dbReference type="ChEBI" id="CHEBI:57692"/>
    </cofactor>
</comment>
<organism evidence="6 7">
    <name type="scientific">Muricoccus roseus</name>
    <dbReference type="NCBI Taxonomy" id="198092"/>
    <lineage>
        <taxon>Bacteria</taxon>
        <taxon>Pseudomonadati</taxon>
        <taxon>Pseudomonadota</taxon>
        <taxon>Alphaproteobacteria</taxon>
        <taxon>Acetobacterales</taxon>
        <taxon>Roseomonadaceae</taxon>
        <taxon>Muricoccus</taxon>
    </lineage>
</organism>
<dbReference type="GO" id="GO:0008202">
    <property type="term" value="P:steroid metabolic process"/>
    <property type="evidence" value="ECO:0007669"/>
    <property type="project" value="UniProtKB-ARBA"/>
</dbReference>
<evidence type="ECO:0000256" key="3">
    <source>
        <dbReference type="ARBA" id="ARBA00022827"/>
    </source>
</evidence>
<evidence type="ECO:0000259" key="5">
    <source>
        <dbReference type="Pfam" id="PF00890"/>
    </source>
</evidence>
<dbReference type="OrthoDB" id="3178130at2"/>
<evidence type="ECO:0000313" key="7">
    <source>
        <dbReference type="Proteomes" id="UP000184387"/>
    </source>
</evidence>
<keyword evidence="4" id="KW-0560">Oxidoreductase</keyword>
<keyword evidence="2" id="KW-0285">Flavoprotein</keyword>
<dbReference type="InterPro" id="IPR036188">
    <property type="entry name" value="FAD/NAD-bd_sf"/>
</dbReference>
<sequence>MANPETTAEADVVVVGSGAGGLAAAIVAAQSGLKVLVLEKTAFFGGSTAVSGGAVWIPENALMAGVGVTDSREQVMRYLRNTLGNHLREDMIAAFLDNGPRMLDYMHAHTAVRFAARAVTPDYDSEAGGAASGGRALDPVPYDAHELGDLFPLLRPPFAEFMAFGGMMVGRKDVEHLLGTLRSPESFRHSMGLLGRYAIDRLRHPRGTRLLIGNALAARLLRSAADAGVTLWNGSAVTELVRQNGRVTGLLARRNGQLLRVAARHAVVLATGGFAANAEDRARLIPHPELHRSMSPEGNTGDGIALGVSAGGAVEQHNANNAFWAPVSVMRRADGSEARFPHLIMDRSRPGVIAVNSTGRRFTNEALSYHDFVAAMHRAHETAPSLPSWLVCDAGFLRKYGLGMARPGPRSYGGLVRAGYLKRGRTVAELAGAIDVPAAALEETVARHNGFAQTGIDLDFGKGSTAYNRYLGDASHKPNPCLGPIARAPFYAVAVWPGDIGSATGLRTDPQARVTDAQERPIPGLYACGNDMNSIMAGLYPAAGITLGPALTFGYVAGRQIAADARADVAADAA</sequence>
<dbReference type="InterPro" id="IPR003953">
    <property type="entry name" value="FAD-dep_OxRdtase_2_FAD-bd"/>
</dbReference>
<dbReference type="AlphaFoldDB" id="A0A1M6PTQ9"/>
<dbReference type="InterPro" id="IPR050315">
    <property type="entry name" value="FAD-oxidoreductase_2"/>
</dbReference>
<dbReference type="RefSeq" id="WP_073138390.1">
    <property type="nucleotide sequence ID" value="NZ_FQZF01000032.1"/>
</dbReference>
<dbReference type="GO" id="GO:0016491">
    <property type="term" value="F:oxidoreductase activity"/>
    <property type="evidence" value="ECO:0007669"/>
    <property type="project" value="UniProtKB-KW"/>
</dbReference>
<evidence type="ECO:0000313" key="6">
    <source>
        <dbReference type="EMBL" id="SHK11286.1"/>
    </source>
</evidence>
<evidence type="ECO:0000256" key="4">
    <source>
        <dbReference type="ARBA" id="ARBA00023002"/>
    </source>
</evidence>
<dbReference type="SUPFAM" id="SSF56425">
    <property type="entry name" value="Succinate dehydrogenase/fumarate reductase flavoprotein, catalytic domain"/>
    <property type="match status" value="1"/>
</dbReference>
<keyword evidence="7" id="KW-1185">Reference proteome</keyword>
<proteinExistence type="predicted"/>
<reference evidence="6 7" key="1">
    <citation type="submission" date="2016-11" db="EMBL/GenBank/DDBJ databases">
        <authorList>
            <person name="Jaros S."/>
            <person name="Januszkiewicz K."/>
            <person name="Wedrychowicz H."/>
        </authorList>
    </citation>
    <scope>NUCLEOTIDE SEQUENCE [LARGE SCALE GENOMIC DNA]</scope>
    <source>
        <strain evidence="6 7">DSM 14916</strain>
    </source>
</reference>